<sequence length="102" mass="11816">MKITTISQEGKVLPNSPKTNKLAMLAHEVFARKKINVLEVVSKISLTRNMNTYQFDIDYKGDHYKMEATIEPDKYLTYKDQVEILADQAYDEIMQQDADDIL</sequence>
<protein>
    <submittedName>
        <fullName evidence="1">Uncharacterized protein</fullName>
    </submittedName>
</protein>
<accession>A0A2Z4IMM2</accession>
<dbReference type="KEGG" id="est:DN752_17920"/>
<evidence type="ECO:0000313" key="1">
    <source>
        <dbReference type="EMBL" id="AWW31858.1"/>
    </source>
</evidence>
<keyword evidence="2" id="KW-1185">Reference proteome</keyword>
<evidence type="ECO:0000313" key="2">
    <source>
        <dbReference type="Proteomes" id="UP000248688"/>
    </source>
</evidence>
<proteinExistence type="predicted"/>
<dbReference type="Proteomes" id="UP000248688">
    <property type="component" value="Chromosome"/>
</dbReference>
<reference evidence="1 2" key="1">
    <citation type="submission" date="2018-06" db="EMBL/GenBank/DDBJ databases">
        <title>Echinicola strongylocentroti sp. nov., isolated from a sea urchin Strongylocentrotus intermedius.</title>
        <authorList>
            <person name="Bae S.S."/>
        </authorList>
    </citation>
    <scope>NUCLEOTIDE SEQUENCE [LARGE SCALE GENOMIC DNA]</scope>
    <source>
        <strain evidence="1 2">MEBiC08714</strain>
    </source>
</reference>
<dbReference type="AlphaFoldDB" id="A0A2Z4IMM2"/>
<dbReference type="EMBL" id="CP030041">
    <property type="protein sequence ID" value="AWW31858.1"/>
    <property type="molecule type" value="Genomic_DNA"/>
</dbReference>
<gene>
    <name evidence="1" type="ORF">DN752_17920</name>
</gene>
<name>A0A2Z4IMM2_9BACT</name>
<organism evidence="1 2">
    <name type="scientific">Echinicola strongylocentroti</name>
    <dbReference type="NCBI Taxonomy" id="1795355"/>
    <lineage>
        <taxon>Bacteria</taxon>
        <taxon>Pseudomonadati</taxon>
        <taxon>Bacteroidota</taxon>
        <taxon>Cytophagia</taxon>
        <taxon>Cytophagales</taxon>
        <taxon>Cyclobacteriaceae</taxon>
        <taxon>Echinicola</taxon>
    </lineage>
</organism>
<dbReference type="RefSeq" id="WP_112785231.1">
    <property type="nucleotide sequence ID" value="NZ_CP030041.1"/>
</dbReference>